<dbReference type="AlphaFoldDB" id="A0A1H2ULR9"/>
<dbReference type="Pfam" id="PF11239">
    <property type="entry name" value="DUF3040"/>
    <property type="match status" value="1"/>
</dbReference>
<feature type="transmembrane region" description="Helical" evidence="1">
    <location>
        <begin position="64"/>
        <end position="83"/>
    </location>
</feature>
<dbReference type="InterPro" id="IPR021401">
    <property type="entry name" value="DUF3040"/>
</dbReference>
<keyword evidence="1" id="KW-0812">Transmembrane</keyword>
<proteinExistence type="predicted"/>
<reference evidence="2 3" key="1">
    <citation type="submission" date="2016-10" db="EMBL/GenBank/DDBJ databases">
        <authorList>
            <person name="de Groot N.N."/>
        </authorList>
    </citation>
    <scope>NUCLEOTIDE SEQUENCE [LARGE SCALE GENOMIC DNA]</scope>
    <source>
        <strain evidence="2 3">CPCC 202699</strain>
    </source>
</reference>
<protein>
    <recommendedName>
        <fullName evidence="4">DUF3040 domain-containing protein</fullName>
    </recommendedName>
</protein>
<dbReference type="EMBL" id="FNON01000001">
    <property type="protein sequence ID" value="SDW56908.1"/>
    <property type="molecule type" value="Genomic_DNA"/>
</dbReference>
<keyword evidence="3" id="KW-1185">Reference proteome</keyword>
<name>A0A1H2ULR9_9PSEU</name>
<dbReference type="RefSeq" id="WP_091286926.1">
    <property type="nucleotide sequence ID" value="NZ_FNON01000001.1"/>
</dbReference>
<dbReference type="STRING" id="589385.SAMN05421504_101924"/>
<sequence>MLSHHDRQELQKIEQWFELADPALVESFRRGSARKPFCPRLGWVIVADVFAVMMVLLASITSSGALVFTSLATIGLAASLHVVRAMELKSRDG</sequence>
<organism evidence="2 3">
    <name type="scientific">Amycolatopsis xylanica</name>
    <dbReference type="NCBI Taxonomy" id="589385"/>
    <lineage>
        <taxon>Bacteria</taxon>
        <taxon>Bacillati</taxon>
        <taxon>Actinomycetota</taxon>
        <taxon>Actinomycetes</taxon>
        <taxon>Pseudonocardiales</taxon>
        <taxon>Pseudonocardiaceae</taxon>
        <taxon>Amycolatopsis</taxon>
    </lineage>
</organism>
<gene>
    <name evidence="2" type="ORF">SAMN05421504_101924</name>
</gene>
<evidence type="ECO:0000313" key="3">
    <source>
        <dbReference type="Proteomes" id="UP000199515"/>
    </source>
</evidence>
<keyword evidence="1" id="KW-1133">Transmembrane helix</keyword>
<evidence type="ECO:0000313" key="2">
    <source>
        <dbReference type="EMBL" id="SDW56908.1"/>
    </source>
</evidence>
<dbReference type="OrthoDB" id="3628536at2"/>
<accession>A0A1H2ULR9</accession>
<keyword evidence="1" id="KW-0472">Membrane</keyword>
<evidence type="ECO:0000256" key="1">
    <source>
        <dbReference type="SAM" id="Phobius"/>
    </source>
</evidence>
<dbReference type="Proteomes" id="UP000199515">
    <property type="component" value="Unassembled WGS sequence"/>
</dbReference>
<evidence type="ECO:0008006" key="4">
    <source>
        <dbReference type="Google" id="ProtNLM"/>
    </source>
</evidence>
<feature type="transmembrane region" description="Helical" evidence="1">
    <location>
        <begin position="37"/>
        <end position="58"/>
    </location>
</feature>